<keyword evidence="3 6" id="KW-1133">Transmembrane helix</keyword>
<keyword evidence="4 6" id="KW-0472">Membrane</keyword>
<feature type="transmembrane region" description="Helical" evidence="6">
    <location>
        <begin position="278"/>
        <end position="298"/>
    </location>
</feature>
<dbReference type="AlphaFoldDB" id="A0A4S4KLG2"/>
<sequence>MPRNLSTFVLSRHKLLSAEDIEQQLEPEPDALLQYATAARDECASLCLAYEKKVSRCENRRPYAGSHNGIAPPADPFASPQTDPYNPLKYITTNSLTAVGLALVVAIAIPHTWMTWKYKAKFMLAMVIAEYTYAVGIATRFGLHYNPESNGLYIVEYLFVTLSPCGFIAAEYVMLGRMARWLKADQHMLIPPQKITLVFVLSDVTTFLVQAAGGCTSASARTNPALAVTGSRIFLAGLAMQLVSFVLFLALYTRFLWRMHKYEPETWKKDEGLPWYKDWRSLAVAMFISCIGILVRSVYRTVELSEGYQGHLTTTESFFYLLDLLPLLIALVVYIPFWPGRFIPSTAPGAFEESVPQEKSEEGTLTEDNVHRKSKSSA</sequence>
<organism evidence="7 8">
    <name type="scientific">Hermanssonia centrifuga</name>
    <dbReference type="NCBI Taxonomy" id="98765"/>
    <lineage>
        <taxon>Eukaryota</taxon>
        <taxon>Fungi</taxon>
        <taxon>Dikarya</taxon>
        <taxon>Basidiomycota</taxon>
        <taxon>Agaricomycotina</taxon>
        <taxon>Agaricomycetes</taxon>
        <taxon>Polyporales</taxon>
        <taxon>Meruliaceae</taxon>
        <taxon>Hermanssonia</taxon>
    </lineage>
</organism>
<evidence type="ECO:0008006" key="9">
    <source>
        <dbReference type="Google" id="ProtNLM"/>
    </source>
</evidence>
<protein>
    <recommendedName>
        <fullName evidence="9">RTA1-like protein</fullName>
    </recommendedName>
</protein>
<comment type="subcellular location">
    <subcellularLocation>
        <location evidence="1">Membrane</location>
        <topology evidence="1">Multi-pass membrane protein</topology>
    </subcellularLocation>
</comment>
<keyword evidence="8" id="KW-1185">Reference proteome</keyword>
<dbReference type="GO" id="GO:0016020">
    <property type="term" value="C:membrane"/>
    <property type="evidence" value="ECO:0007669"/>
    <property type="project" value="UniProtKB-SubCell"/>
</dbReference>
<evidence type="ECO:0000256" key="1">
    <source>
        <dbReference type="ARBA" id="ARBA00004141"/>
    </source>
</evidence>
<evidence type="ECO:0000313" key="7">
    <source>
        <dbReference type="EMBL" id="THG99305.1"/>
    </source>
</evidence>
<accession>A0A4S4KLG2</accession>
<evidence type="ECO:0000313" key="8">
    <source>
        <dbReference type="Proteomes" id="UP000309038"/>
    </source>
</evidence>
<feature type="transmembrane region" description="Helical" evidence="6">
    <location>
        <begin position="90"/>
        <end position="110"/>
    </location>
</feature>
<dbReference type="EMBL" id="SGPJ01000084">
    <property type="protein sequence ID" value="THG99305.1"/>
    <property type="molecule type" value="Genomic_DNA"/>
</dbReference>
<dbReference type="Pfam" id="PF04479">
    <property type="entry name" value="RTA1"/>
    <property type="match status" value="1"/>
</dbReference>
<evidence type="ECO:0000256" key="3">
    <source>
        <dbReference type="ARBA" id="ARBA00022989"/>
    </source>
</evidence>
<feature type="transmembrane region" description="Helical" evidence="6">
    <location>
        <begin position="122"/>
        <end position="142"/>
    </location>
</feature>
<evidence type="ECO:0000256" key="4">
    <source>
        <dbReference type="ARBA" id="ARBA00023136"/>
    </source>
</evidence>
<dbReference type="InterPro" id="IPR007568">
    <property type="entry name" value="RTA1"/>
</dbReference>
<dbReference type="PANTHER" id="PTHR31465">
    <property type="entry name" value="PROTEIN RTA1-RELATED"/>
    <property type="match status" value="1"/>
</dbReference>
<proteinExistence type="predicted"/>
<dbReference type="Proteomes" id="UP000309038">
    <property type="component" value="Unassembled WGS sequence"/>
</dbReference>
<feature type="transmembrane region" description="Helical" evidence="6">
    <location>
        <begin position="318"/>
        <end position="337"/>
    </location>
</feature>
<feature type="region of interest" description="Disordered" evidence="5">
    <location>
        <begin position="353"/>
        <end position="378"/>
    </location>
</feature>
<dbReference type="PANTHER" id="PTHR31465:SF1">
    <property type="entry name" value="PROTEIN RTA1-RELATED"/>
    <property type="match status" value="1"/>
</dbReference>
<comment type="caution">
    <text evidence="7">The sequence shown here is derived from an EMBL/GenBank/DDBJ whole genome shotgun (WGS) entry which is preliminary data.</text>
</comment>
<evidence type="ECO:0000256" key="2">
    <source>
        <dbReference type="ARBA" id="ARBA00022692"/>
    </source>
</evidence>
<gene>
    <name evidence="7" type="ORF">EW026_g3015</name>
</gene>
<evidence type="ECO:0000256" key="6">
    <source>
        <dbReference type="SAM" id="Phobius"/>
    </source>
</evidence>
<feature type="transmembrane region" description="Helical" evidence="6">
    <location>
        <begin position="233"/>
        <end position="257"/>
    </location>
</feature>
<reference evidence="7 8" key="1">
    <citation type="submission" date="2019-02" db="EMBL/GenBank/DDBJ databases">
        <title>Genome sequencing of the rare red list fungi Phlebia centrifuga.</title>
        <authorList>
            <person name="Buettner E."/>
            <person name="Kellner H."/>
        </authorList>
    </citation>
    <scope>NUCLEOTIDE SEQUENCE [LARGE SCALE GENOMIC DNA]</scope>
    <source>
        <strain evidence="7 8">DSM 108282</strain>
    </source>
</reference>
<feature type="transmembrane region" description="Helical" evidence="6">
    <location>
        <begin position="154"/>
        <end position="175"/>
    </location>
</feature>
<keyword evidence="2 6" id="KW-0812">Transmembrane</keyword>
<name>A0A4S4KLG2_9APHY</name>
<evidence type="ECO:0000256" key="5">
    <source>
        <dbReference type="SAM" id="MobiDB-lite"/>
    </source>
</evidence>